<dbReference type="InterPro" id="IPR000719">
    <property type="entry name" value="Prot_kinase_dom"/>
</dbReference>
<proteinExistence type="predicted"/>
<evidence type="ECO:0000256" key="2">
    <source>
        <dbReference type="ARBA" id="ARBA00022840"/>
    </source>
</evidence>
<comment type="caution">
    <text evidence="5">The sequence shown here is derived from an EMBL/GenBank/DDBJ whole genome shotgun (WGS) entry which is preliminary data.</text>
</comment>
<dbReference type="PANTHER" id="PTHR24347">
    <property type="entry name" value="SERINE/THREONINE-PROTEIN KINASE"/>
    <property type="match status" value="1"/>
</dbReference>
<reference evidence="5" key="1">
    <citation type="submission" date="2023-08" db="EMBL/GenBank/DDBJ databases">
        <title>Black Yeasts Isolated from many extreme environments.</title>
        <authorList>
            <person name="Coleine C."/>
            <person name="Stajich J.E."/>
            <person name="Selbmann L."/>
        </authorList>
    </citation>
    <scope>NUCLEOTIDE SEQUENCE</scope>
    <source>
        <strain evidence="5">CCFEE 5401</strain>
    </source>
</reference>
<dbReference type="Pfam" id="PF00069">
    <property type="entry name" value="Pkinase"/>
    <property type="match status" value="1"/>
</dbReference>
<sequence length="589" mass="66320">MVREHPSEPFAAEFLFKHTSLGDRVRRIYSNEEYGIGRADIQYLFDSDEPTISSHHLRIHCVSYENGEDQTQFVAPLVYVRVLATNPVIHECSCFNNTSVLARSNRDVLLNDRDVLVLSPRISVTFSAPKRSLKSASAFSMLQEAEMARFGPQYLVSDRILGSGGHANVHLALQQSGKSQLACKIVRVPSCNVDLMDDPQCTDEAREQALRWKKRQEELAREYNVLSNLSHPNIISLEKVFCTTSNIYIFQELVTGGDLMSYLDKNGALQEPEAAAIVRQVSKAVEYLHANNIVHRDIKPENVLMTSWRPGARVVLTDFGQSRSIADNSGREKQPALFRMQSMVGTHGYVAPEVFKHFRRDPKHSRGYSKAIDIWSVGCLAGILLTGEAMPFLEDSQESTAWSLNFMHDDMHPKYSLWCKASRAAKSFIEACLNIDEAQRPTAPEALQHDWFTNKYYGIELEAAYQRAIQDWRPRPANANLIEFIDTSEIPRNVEQVSSQSSPLPYDTQVRSHHFGSKMTNEYRPLLAEAISKSPTTRPAVPAFNTGSFRNFPEVPIDLPSEGQTPFFASPVYVPNTPPPASQMPRAVQ</sequence>
<dbReference type="Gene3D" id="3.30.200.20">
    <property type="entry name" value="Phosphorylase Kinase, domain 1"/>
    <property type="match status" value="1"/>
</dbReference>
<evidence type="ECO:0000256" key="1">
    <source>
        <dbReference type="ARBA" id="ARBA00022741"/>
    </source>
</evidence>
<dbReference type="EMBL" id="JAVRRL010000041">
    <property type="protein sequence ID" value="KAK5111201.1"/>
    <property type="molecule type" value="Genomic_DNA"/>
</dbReference>
<evidence type="ECO:0000313" key="6">
    <source>
        <dbReference type="Proteomes" id="UP001310890"/>
    </source>
</evidence>
<dbReference type="PROSITE" id="PS50011">
    <property type="entry name" value="PROTEIN_KINASE_DOM"/>
    <property type="match status" value="1"/>
</dbReference>
<dbReference type="InterPro" id="IPR008271">
    <property type="entry name" value="Ser/Thr_kinase_AS"/>
</dbReference>
<dbReference type="Gene3D" id="1.10.510.10">
    <property type="entry name" value="Transferase(Phosphotransferase) domain 1"/>
    <property type="match status" value="1"/>
</dbReference>
<dbReference type="InterPro" id="IPR017441">
    <property type="entry name" value="Protein_kinase_ATP_BS"/>
</dbReference>
<protein>
    <recommendedName>
        <fullName evidence="4">Protein kinase domain-containing protein</fullName>
    </recommendedName>
</protein>
<dbReference type="Proteomes" id="UP001310890">
    <property type="component" value="Unassembled WGS sequence"/>
</dbReference>
<dbReference type="PROSITE" id="PS00108">
    <property type="entry name" value="PROTEIN_KINASE_ST"/>
    <property type="match status" value="1"/>
</dbReference>
<evidence type="ECO:0000313" key="5">
    <source>
        <dbReference type="EMBL" id="KAK5111201.1"/>
    </source>
</evidence>
<dbReference type="PROSITE" id="PS00107">
    <property type="entry name" value="PROTEIN_KINASE_ATP"/>
    <property type="match status" value="1"/>
</dbReference>
<accession>A0AAN7YJG5</accession>
<gene>
    <name evidence="5" type="ORF">LTR62_005229</name>
</gene>
<feature type="domain" description="Protein kinase" evidence="4">
    <location>
        <begin position="155"/>
        <end position="452"/>
    </location>
</feature>
<name>A0AAN7YJG5_9PEZI</name>
<dbReference type="GO" id="GO:0004672">
    <property type="term" value="F:protein kinase activity"/>
    <property type="evidence" value="ECO:0007669"/>
    <property type="project" value="InterPro"/>
</dbReference>
<dbReference type="InterPro" id="IPR011009">
    <property type="entry name" value="Kinase-like_dom_sf"/>
</dbReference>
<dbReference type="SUPFAM" id="SSF56112">
    <property type="entry name" value="Protein kinase-like (PK-like)"/>
    <property type="match status" value="1"/>
</dbReference>
<feature type="binding site" evidence="3">
    <location>
        <position position="184"/>
    </location>
    <ligand>
        <name>ATP</name>
        <dbReference type="ChEBI" id="CHEBI:30616"/>
    </ligand>
</feature>
<evidence type="ECO:0000256" key="3">
    <source>
        <dbReference type="PROSITE-ProRule" id="PRU10141"/>
    </source>
</evidence>
<dbReference type="GO" id="GO:0005524">
    <property type="term" value="F:ATP binding"/>
    <property type="evidence" value="ECO:0007669"/>
    <property type="project" value="UniProtKB-UniRule"/>
</dbReference>
<keyword evidence="1 3" id="KW-0547">Nucleotide-binding</keyword>
<dbReference type="AlphaFoldDB" id="A0AAN7YJG5"/>
<keyword evidence="2 3" id="KW-0067">ATP-binding</keyword>
<organism evidence="5 6">
    <name type="scientific">Meristemomyces frigidus</name>
    <dbReference type="NCBI Taxonomy" id="1508187"/>
    <lineage>
        <taxon>Eukaryota</taxon>
        <taxon>Fungi</taxon>
        <taxon>Dikarya</taxon>
        <taxon>Ascomycota</taxon>
        <taxon>Pezizomycotina</taxon>
        <taxon>Dothideomycetes</taxon>
        <taxon>Dothideomycetidae</taxon>
        <taxon>Mycosphaerellales</taxon>
        <taxon>Teratosphaeriaceae</taxon>
        <taxon>Meristemomyces</taxon>
    </lineage>
</organism>
<dbReference type="SMART" id="SM00220">
    <property type="entry name" value="S_TKc"/>
    <property type="match status" value="1"/>
</dbReference>
<dbReference type="Gene3D" id="2.60.200.20">
    <property type="match status" value="1"/>
</dbReference>
<evidence type="ECO:0000259" key="4">
    <source>
        <dbReference type="PROSITE" id="PS50011"/>
    </source>
</evidence>